<dbReference type="InterPro" id="IPR000600">
    <property type="entry name" value="ROK"/>
</dbReference>
<proteinExistence type="inferred from homology"/>
<protein>
    <submittedName>
        <fullName evidence="2">NBD/HSP70 family sugar kinase</fullName>
    </submittedName>
</protein>
<dbReference type="InterPro" id="IPR036388">
    <property type="entry name" value="WH-like_DNA-bd_sf"/>
</dbReference>
<keyword evidence="3" id="KW-1185">Reference proteome</keyword>
<dbReference type="SUPFAM" id="SSF46785">
    <property type="entry name" value="Winged helix' DNA-binding domain"/>
    <property type="match status" value="1"/>
</dbReference>
<gene>
    <name evidence="2" type="ORF">JOF43_001398</name>
</gene>
<dbReference type="Gene3D" id="3.30.420.40">
    <property type="match status" value="2"/>
</dbReference>
<evidence type="ECO:0000313" key="2">
    <source>
        <dbReference type="EMBL" id="MBP2381441.1"/>
    </source>
</evidence>
<keyword evidence="2" id="KW-0418">Kinase</keyword>
<evidence type="ECO:0000313" key="3">
    <source>
        <dbReference type="Proteomes" id="UP001519290"/>
    </source>
</evidence>
<dbReference type="Gene3D" id="1.10.10.10">
    <property type="entry name" value="Winged helix-like DNA-binding domain superfamily/Winged helix DNA-binding domain"/>
    <property type="match status" value="1"/>
</dbReference>
<dbReference type="InterPro" id="IPR043129">
    <property type="entry name" value="ATPase_NBD"/>
</dbReference>
<dbReference type="PANTHER" id="PTHR18964">
    <property type="entry name" value="ROK (REPRESSOR, ORF, KINASE) FAMILY"/>
    <property type="match status" value="1"/>
</dbReference>
<comment type="caution">
    <text evidence="2">The sequence shown here is derived from an EMBL/GenBank/DDBJ whole genome shotgun (WGS) entry which is preliminary data.</text>
</comment>
<dbReference type="CDD" id="cd00090">
    <property type="entry name" value="HTH_ARSR"/>
    <property type="match status" value="1"/>
</dbReference>
<dbReference type="InterPro" id="IPR011991">
    <property type="entry name" value="ArsR-like_HTH"/>
</dbReference>
<dbReference type="Proteomes" id="UP001519290">
    <property type="component" value="Unassembled WGS sequence"/>
</dbReference>
<name>A0ABS4WZ01_9MICO</name>
<sequence>MSDAVLTAADLGPANRARLIRLLHREGPQSRSDLAGALGVSRATVSTIVQPVLDAGLLVELAPVQQGARPGASRAGKPARPLWFSDAALLGCAYISGDGLHQAILRMDGEIVQEQRVPLDEDDPIGGIVAASEEFFAGSTVLGLGIAAAGMVDTDQGAILEIYRAPALTGMPVAALLGERLGVPVVLDHHPRVQAIGDLWFGHGRELTTFASLHTGEVLGVGMVHHGRVLRGDQGAGGEVGHIVVDRDGERCVCGRIGCWETVATLPWLRREAERAGLDGAEEMTCSALVALAAESSPAADLLQRYLENIALGIADLEQMLGLQRYLIHGDVGHGGRPVEEALAEELGRMLPRRRSLPQVIAVPDDDRATLLGAAGLLLSSQFSLDVDR</sequence>
<comment type="similarity">
    <text evidence="1">Belongs to the ROK (NagC/XylR) family.</text>
</comment>
<dbReference type="GO" id="GO:0016301">
    <property type="term" value="F:kinase activity"/>
    <property type="evidence" value="ECO:0007669"/>
    <property type="project" value="UniProtKB-KW"/>
</dbReference>
<dbReference type="PANTHER" id="PTHR18964:SF169">
    <property type="entry name" value="N-ACETYLMANNOSAMINE KINASE"/>
    <property type="match status" value="1"/>
</dbReference>
<organism evidence="2 3">
    <name type="scientific">Brachybacterium sacelli</name>
    <dbReference type="NCBI Taxonomy" id="173364"/>
    <lineage>
        <taxon>Bacteria</taxon>
        <taxon>Bacillati</taxon>
        <taxon>Actinomycetota</taxon>
        <taxon>Actinomycetes</taxon>
        <taxon>Micrococcales</taxon>
        <taxon>Dermabacteraceae</taxon>
        <taxon>Brachybacterium</taxon>
    </lineage>
</organism>
<accession>A0ABS4WZ01</accession>
<dbReference type="Pfam" id="PF00480">
    <property type="entry name" value="ROK"/>
    <property type="match status" value="1"/>
</dbReference>
<reference evidence="2 3" key="1">
    <citation type="submission" date="2021-03" db="EMBL/GenBank/DDBJ databases">
        <title>Sequencing the genomes of 1000 actinobacteria strains.</title>
        <authorList>
            <person name="Klenk H.-P."/>
        </authorList>
    </citation>
    <scope>NUCLEOTIDE SEQUENCE [LARGE SCALE GENOMIC DNA]</scope>
    <source>
        <strain evidence="2 3">DSM 14566</strain>
    </source>
</reference>
<keyword evidence="2" id="KW-0808">Transferase</keyword>
<dbReference type="EMBL" id="JAGIOD010000001">
    <property type="protein sequence ID" value="MBP2381441.1"/>
    <property type="molecule type" value="Genomic_DNA"/>
</dbReference>
<dbReference type="SUPFAM" id="SSF53067">
    <property type="entry name" value="Actin-like ATPase domain"/>
    <property type="match status" value="1"/>
</dbReference>
<dbReference type="InterPro" id="IPR036390">
    <property type="entry name" value="WH_DNA-bd_sf"/>
</dbReference>
<dbReference type="RefSeq" id="WP_209900590.1">
    <property type="nucleotide sequence ID" value="NZ_BAAAJW010000002.1"/>
</dbReference>
<evidence type="ECO:0000256" key="1">
    <source>
        <dbReference type="ARBA" id="ARBA00006479"/>
    </source>
</evidence>